<accession>A0AAW4NTM7</accession>
<dbReference type="AlphaFoldDB" id="A0AAW4NTM7"/>
<reference evidence="2" key="1">
    <citation type="submission" date="2021-07" db="EMBL/GenBank/DDBJ databases">
        <title>Genomic diversity and antimicrobial resistance of Prevotella spp. isolated from chronic lung disease airways.</title>
        <authorList>
            <person name="Webb K.A."/>
            <person name="Olagoke O.S."/>
            <person name="Baird T."/>
            <person name="Neill J."/>
            <person name="Pham A."/>
            <person name="Wells T.J."/>
            <person name="Ramsay K.A."/>
            <person name="Bell S.C."/>
            <person name="Sarovich D.S."/>
            <person name="Price E.P."/>
        </authorList>
    </citation>
    <scope>NUCLEOTIDE SEQUENCE</scope>
    <source>
        <strain evidence="2">SCHI0047.S.3</strain>
    </source>
</reference>
<evidence type="ECO:0008006" key="4">
    <source>
        <dbReference type="Google" id="ProtNLM"/>
    </source>
</evidence>
<protein>
    <recommendedName>
        <fullName evidence="4">HTH cro/C1-type domain-containing protein</fullName>
    </recommendedName>
</protein>
<dbReference type="RefSeq" id="WP_219427449.1">
    <property type="nucleotide sequence ID" value="NZ_JAHXRD010000005.1"/>
</dbReference>
<sequence>MKYKQISLDLIREAIKISGMTERQFMREYYGGTGTHADLKSFFSTKMGAEKICKMCNILQVPIQSLFEIENEEQDNIPQSQGNINDVKSIVVEQATLELKSEIKALNMLLEEKNERIKHLQQMNEMLLGIVKVGGNQ</sequence>
<evidence type="ECO:0000256" key="1">
    <source>
        <dbReference type="SAM" id="Coils"/>
    </source>
</evidence>
<comment type="caution">
    <text evidence="2">The sequence shown here is derived from an EMBL/GenBank/DDBJ whole genome shotgun (WGS) entry which is preliminary data.</text>
</comment>
<organism evidence="2 3">
    <name type="scientific">Segatella salivae</name>
    <dbReference type="NCBI Taxonomy" id="228604"/>
    <lineage>
        <taxon>Bacteria</taxon>
        <taxon>Pseudomonadati</taxon>
        <taxon>Bacteroidota</taxon>
        <taxon>Bacteroidia</taxon>
        <taxon>Bacteroidales</taxon>
        <taxon>Prevotellaceae</taxon>
        <taxon>Segatella</taxon>
    </lineage>
</organism>
<dbReference type="EMBL" id="JAHXRF010000020">
    <property type="protein sequence ID" value="MBW4866671.1"/>
    <property type="molecule type" value="Genomic_DNA"/>
</dbReference>
<gene>
    <name evidence="2" type="ORF">KZY68_11825</name>
</gene>
<keyword evidence="1" id="KW-0175">Coiled coil</keyword>
<name>A0AAW4NTM7_9BACT</name>
<dbReference type="Proteomes" id="UP001196873">
    <property type="component" value="Unassembled WGS sequence"/>
</dbReference>
<proteinExistence type="predicted"/>
<evidence type="ECO:0000313" key="2">
    <source>
        <dbReference type="EMBL" id="MBW4866671.1"/>
    </source>
</evidence>
<evidence type="ECO:0000313" key="3">
    <source>
        <dbReference type="Proteomes" id="UP001196873"/>
    </source>
</evidence>
<feature type="coiled-coil region" evidence="1">
    <location>
        <begin position="92"/>
        <end position="123"/>
    </location>
</feature>